<proteinExistence type="predicted"/>
<evidence type="ECO:0000313" key="3">
    <source>
        <dbReference type="EMBL" id="KAK9224040.1"/>
    </source>
</evidence>
<name>A0AAP0MVA0_9ROSI</name>
<gene>
    <name evidence="3" type="ORF">WN944_012489</name>
</gene>
<evidence type="ECO:0000256" key="1">
    <source>
        <dbReference type="ARBA" id="ARBA00001478"/>
    </source>
</evidence>
<dbReference type="EC" id="2.4.1.21" evidence="2"/>
<dbReference type="EMBL" id="JBCGBO010000002">
    <property type="protein sequence ID" value="KAK9224040.1"/>
    <property type="molecule type" value="Genomic_DNA"/>
</dbReference>
<dbReference type="PANTHER" id="PTHR46083">
    <property type="match status" value="1"/>
</dbReference>
<sequence>MASDDPSTREFEGIANHFQNQDHIWLILKYDESISHSIYAASDIFIIPSIFEPCGLTQVILLEHNLDISQMPLFCMHMNQLSQIFFCSVFDVDDDTIPLQFRNGYTFLNPDEQGVNSGLERAISRYRNNPESWHQLVQKVMSIDWSWEFSASQYEDLYAKSVARARAAASRA</sequence>
<protein>
    <recommendedName>
        <fullName evidence="2">starch synthase</fullName>
        <ecNumber evidence="2">2.4.1.21</ecNumber>
    </recommendedName>
</protein>
<organism evidence="3 4">
    <name type="scientific">Citrus x changshan-huyou</name>
    <dbReference type="NCBI Taxonomy" id="2935761"/>
    <lineage>
        <taxon>Eukaryota</taxon>
        <taxon>Viridiplantae</taxon>
        <taxon>Streptophyta</taxon>
        <taxon>Embryophyta</taxon>
        <taxon>Tracheophyta</taxon>
        <taxon>Spermatophyta</taxon>
        <taxon>Magnoliopsida</taxon>
        <taxon>eudicotyledons</taxon>
        <taxon>Gunneridae</taxon>
        <taxon>Pentapetalae</taxon>
        <taxon>rosids</taxon>
        <taxon>malvids</taxon>
        <taxon>Sapindales</taxon>
        <taxon>Rutaceae</taxon>
        <taxon>Aurantioideae</taxon>
        <taxon>Citrus</taxon>
    </lineage>
</organism>
<dbReference type="Gene3D" id="3.40.50.2000">
    <property type="entry name" value="Glycogen Phosphorylase B"/>
    <property type="match status" value="3"/>
</dbReference>
<dbReference type="AlphaFoldDB" id="A0AAP0MVA0"/>
<dbReference type="SUPFAM" id="SSF53756">
    <property type="entry name" value="UDP-Glycosyltransferase/glycogen phosphorylase"/>
    <property type="match status" value="1"/>
</dbReference>
<accession>A0AAP0MVA0</accession>
<dbReference type="PANTHER" id="PTHR46083:SF2">
    <property type="entry name" value="STARCH SYNTHASE 4, CHLOROPLASTIC_AMYLOPLASTIC-RELATED"/>
    <property type="match status" value="1"/>
</dbReference>
<evidence type="ECO:0000313" key="4">
    <source>
        <dbReference type="Proteomes" id="UP001428341"/>
    </source>
</evidence>
<dbReference type="Proteomes" id="UP001428341">
    <property type="component" value="Unassembled WGS sequence"/>
</dbReference>
<evidence type="ECO:0000256" key="2">
    <source>
        <dbReference type="ARBA" id="ARBA00012588"/>
    </source>
</evidence>
<keyword evidence="4" id="KW-1185">Reference proteome</keyword>
<reference evidence="3 4" key="1">
    <citation type="submission" date="2024-05" db="EMBL/GenBank/DDBJ databases">
        <title>Haplotype-resolved chromosome-level genome assembly of Huyou (Citrus changshanensis).</title>
        <authorList>
            <person name="Miao C."/>
            <person name="Chen W."/>
            <person name="Wu Y."/>
            <person name="Wang L."/>
            <person name="Zhao S."/>
            <person name="Grierson D."/>
            <person name="Xu C."/>
            <person name="Chen K."/>
        </authorList>
    </citation>
    <scope>NUCLEOTIDE SEQUENCE [LARGE SCALE GENOMIC DNA]</scope>
    <source>
        <strain evidence="3">01-14</strain>
        <tissue evidence="3">Leaf</tissue>
    </source>
</reference>
<comment type="catalytic activity">
    <reaction evidence="1">
        <text>[(1-&gt;4)-alpha-D-glucosyl](n) + ADP-alpha-D-glucose = [(1-&gt;4)-alpha-D-glucosyl](n+1) + ADP + H(+)</text>
        <dbReference type="Rhea" id="RHEA:18189"/>
        <dbReference type="Rhea" id="RHEA-COMP:9584"/>
        <dbReference type="Rhea" id="RHEA-COMP:9587"/>
        <dbReference type="ChEBI" id="CHEBI:15378"/>
        <dbReference type="ChEBI" id="CHEBI:15444"/>
        <dbReference type="ChEBI" id="CHEBI:57498"/>
        <dbReference type="ChEBI" id="CHEBI:456216"/>
        <dbReference type="EC" id="2.4.1.21"/>
    </reaction>
</comment>
<dbReference type="GO" id="GO:0009011">
    <property type="term" value="F:alpha-1,4-glucan glucosyltransferase (ADP-glucose donor) activity"/>
    <property type="evidence" value="ECO:0007669"/>
    <property type="project" value="UniProtKB-EC"/>
</dbReference>
<comment type="caution">
    <text evidence="3">The sequence shown here is derived from an EMBL/GenBank/DDBJ whole genome shotgun (WGS) entry which is preliminary data.</text>
</comment>